<comment type="caution">
    <text evidence="1">The sequence shown here is derived from an EMBL/GenBank/DDBJ whole genome shotgun (WGS) entry which is preliminary data.</text>
</comment>
<organism evidence="1 2">
    <name type="scientific">Aristaeella lactis</name>
    <dbReference type="NCBI Taxonomy" id="3046383"/>
    <lineage>
        <taxon>Bacteria</taxon>
        <taxon>Bacillati</taxon>
        <taxon>Bacillota</taxon>
        <taxon>Clostridia</taxon>
        <taxon>Eubacteriales</taxon>
        <taxon>Aristaeellaceae</taxon>
        <taxon>Aristaeella</taxon>
    </lineage>
</organism>
<protein>
    <submittedName>
        <fullName evidence="1">Zinc transport system substrate-binding protein</fullName>
    </submittedName>
</protein>
<evidence type="ECO:0000313" key="1">
    <source>
        <dbReference type="EMBL" id="SMC90276.1"/>
    </source>
</evidence>
<gene>
    <name evidence="1" type="ORF">SAMN06297397_3047</name>
</gene>
<proteinExistence type="predicted"/>
<reference evidence="1" key="1">
    <citation type="submission" date="2017-04" db="EMBL/GenBank/DDBJ databases">
        <authorList>
            <person name="Varghese N."/>
            <person name="Submissions S."/>
        </authorList>
    </citation>
    <scope>NUCLEOTIDE SEQUENCE</scope>
    <source>
        <strain evidence="1">WTE2008</strain>
    </source>
</reference>
<dbReference type="Proteomes" id="UP000192328">
    <property type="component" value="Unassembled WGS sequence"/>
</dbReference>
<dbReference type="EMBL" id="FWXZ01000009">
    <property type="protein sequence ID" value="SMC90276.1"/>
    <property type="molecule type" value="Genomic_DNA"/>
</dbReference>
<accession>A0AC61PQ71</accession>
<evidence type="ECO:0000313" key="2">
    <source>
        <dbReference type="Proteomes" id="UP000192328"/>
    </source>
</evidence>
<keyword evidence="2" id="KW-1185">Reference proteome</keyword>
<name>A0AC61PQ71_9FIRM</name>
<sequence length="367" mass="41428">MKKFIAVLLSLFLFIGMIPCAGMAESKPLTIVTTIFPIYDWARQIAGENENTNLVLLLDNGVDLHSYQPSAQDIMTISTADLFIYVGGESDEWVEDVLESAMNPDLVSISLTEAMGEDLKIEETVEGMEHEHHHDHDHDEEEEHDHEHEDEEHDHDEDHEEEHDHDEDHEEDHDHEEEHDHDHDHEEEEEYDEHVWLSLRNARKLTAAIAEALAGIDPDHAETFRANAAAYDEQLKALDDQYTAMTESAAIKTVLFADRFPFRYLTDDYGLTYFAAFSGCSAESEASFETIAFLANKVSELNLPAVLTIESGNRKIADTVLSTANAADRKVLTLNSMQSVTAEDVENGITYLSMMEENLNALKEALN</sequence>